<accession>A0A9P0HKH8</accession>
<proteinExistence type="predicted"/>
<gene>
    <name evidence="2" type="ORF">NEZAVI_LOCUS12268</name>
</gene>
<keyword evidence="3" id="KW-1185">Reference proteome</keyword>
<reference evidence="2" key="1">
    <citation type="submission" date="2022-01" db="EMBL/GenBank/DDBJ databases">
        <authorList>
            <person name="King R."/>
        </authorList>
    </citation>
    <scope>NUCLEOTIDE SEQUENCE</scope>
</reference>
<protein>
    <submittedName>
        <fullName evidence="2">Uncharacterized protein</fullName>
    </submittedName>
</protein>
<name>A0A9P0HKH8_NEZVI</name>
<sequence>MNRSTLSTALKFKRRVATAPPRSAITRLEEEGDPDDYDGYVTTDKGPSSVSRRDNRSHMRRPLLQQLNDQ</sequence>
<organism evidence="2 3">
    <name type="scientific">Nezara viridula</name>
    <name type="common">Southern green stink bug</name>
    <name type="synonym">Cimex viridulus</name>
    <dbReference type="NCBI Taxonomy" id="85310"/>
    <lineage>
        <taxon>Eukaryota</taxon>
        <taxon>Metazoa</taxon>
        <taxon>Ecdysozoa</taxon>
        <taxon>Arthropoda</taxon>
        <taxon>Hexapoda</taxon>
        <taxon>Insecta</taxon>
        <taxon>Pterygota</taxon>
        <taxon>Neoptera</taxon>
        <taxon>Paraneoptera</taxon>
        <taxon>Hemiptera</taxon>
        <taxon>Heteroptera</taxon>
        <taxon>Panheteroptera</taxon>
        <taxon>Pentatomomorpha</taxon>
        <taxon>Pentatomoidea</taxon>
        <taxon>Pentatomidae</taxon>
        <taxon>Pentatominae</taxon>
        <taxon>Nezara</taxon>
    </lineage>
</organism>
<dbReference type="Proteomes" id="UP001152798">
    <property type="component" value="Chromosome 5"/>
</dbReference>
<evidence type="ECO:0000256" key="1">
    <source>
        <dbReference type="SAM" id="MobiDB-lite"/>
    </source>
</evidence>
<evidence type="ECO:0000313" key="3">
    <source>
        <dbReference type="Proteomes" id="UP001152798"/>
    </source>
</evidence>
<dbReference type="AlphaFoldDB" id="A0A9P0HKH8"/>
<dbReference type="EMBL" id="OV725081">
    <property type="protein sequence ID" value="CAH1403696.1"/>
    <property type="molecule type" value="Genomic_DNA"/>
</dbReference>
<evidence type="ECO:0000313" key="2">
    <source>
        <dbReference type="EMBL" id="CAH1403696.1"/>
    </source>
</evidence>
<feature type="region of interest" description="Disordered" evidence="1">
    <location>
        <begin position="1"/>
        <end position="70"/>
    </location>
</feature>